<comment type="cofactor">
    <cofactor evidence="1">
        <name>Zn(2+)</name>
        <dbReference type="ChEBI" id="CHEBI:29105"/>
    </cofactor>
</comment>
<dbReference type="SUPFAM" id="SSF56281">
    <property type="entry name" value="Metallo-hydrolase/oxidoreductase"/>
    <property type="match status" value="1"/>
</dbReference>
<evidence type="ECO:0000256" key="5">
    <source>
        <dbReference type="ARBA" id="ARBA00022833"/>
    </source>
</evidence>
<evidence type="ECO:0000313" key="7">
    <source>
        <dbReference type="EMBL" id="AII07506.1"/>
    </source>
</evidence>
<dbReference type="InterPro" id="IPR001279">
    <property type="entry name" value="Metallo-B-lactamas"/>
</dbReference>
<dbReference type="AlphaFoldDB" id="A0A076ENP3"/>
<dbReference type="GO" id="GO:0016787">
    <property type="term" value="F:hydrolase activity"/>
    <property type="evidence" value="ECO:0007669"/>
    <property type="project" value="UniProtKB-KW"/>
</dbReference>
<dbReference type="EMBL" id="CP008947">
    <property type="protein sequence ID" value="AII07506.1"/>
    <property type="molecule type" value="Genomic_DNA"/>
</dbReference>
<protein>
    <submittedName>
        <fullName evidence="7">Metallo-beta-lactamase</fullName>
    </submittedName>
</protein>
<name>A0A076ENP3_RHOOP</name>
<sequence>MRVHHLNCGSFSSALIGRLVCHVLACETDAGIVLVDSGFGKADVADPTGRVGRYSNLMGARFRESETAVRRLEKLGLNPADVTHIVATHLDFDHIGGVADFPNATLHTTAAERSAWEGRSSFREKVRYRPAQLTPAPTVHTYSGPGESVLGFSDTYPIAGVGDRIVLVPLPGHTRGHAAVAVDTGEKGWLLHAGDAFYHRSTVAAPGQVSPGTEGRALRVMEELIAVDRSKIRGNHRRLRELNNQEAPRVRVFSAHDPTLFEELAGERG</sequence>
<evidence type="ECO:0000256" key="3">
    <source>
        <dbReference type="ARBA" id="ARBA00022723"/>
    </source>
</evidence>
<accession>A0A076ENP3</accession>
<keyword evidence="4" id="KW-0378">Hydrolase</keyword>
<dbReference type="SMART" id="SM00849">
    <property type="entry name" value="Lactamase_B"/>
    <property type="match status" value="1"/>
</dbReference>
<gene>
    <name evidence="7" type="ORF">EP51_23750</name>
</gene>
<evidence type="ECO:0000259" key="6">
    <source>
        <dbReference type="SMART" id="SM00849"/>
    </source>
</evidence>
<dbReference type="InterPro" id="IPR036866">
    <property type="entry name" value="RibonucZ/Hydroxyglut_hydro"/>
</dbReference>
<dbReference type="GO" id="GO:0046872">
    <property type="term" value="F:metal ion binding"/>
    <property type="evidence" value="ECO:0007669"/>
    <property type="project" value="UniProtKB-KW"/>
</dbReference>
<dbReference type="eggNOG" id="COG0491">
    <property type="taxonomic scope" value="Bacteria"/>
</dbReference>
<organism evidence="7 8">
    <name type="scientific">Rhodococcus opacus</name>
    <name type="common">Nocardia opaca</name>
    <dbReference type="NCBI Taxonomy" id="37919"/>
    <lineage>
        <taxon>Bacteria</taxon>
        <taxon>Bacillati</taxon>
        <taxon>Actinomycetota</taxon>
        <taxon>Actinomycetes</taxon>
        <taxon>Mycobacteriales</taxon>
        <taxon>Nocardiaceae</taxon>
        <taxon>Rhodococcus</taxon>
    </lineage>
</organism>
<dbReference type="CDD" id="cd07742">
    <property type="entry name" value="metallo-hydrolase-like_MBL-fold"/>
    <property type="match status" value="1"/>
</dbReference>
<dbReference type="Pfam" id="PF00753">
    <property type="entry name" value="Lactamase_B"/>
    <property type="match status" value="1"/>
</dbReference>
<evidence type="ECO:0000313" key="8">
    <source>
        <dbReference type="Proteomes" id="UP000028488"/>
    </source>
</evidence>
<evidence type="ECO:0000256" key="2">
    <source>
        <dbReference type="ARBA" id="ARBA00007749"/>
    </source>
</evidence>
<dbReference type="PANTHER" id="PTHR42978:SF7">
    <property type="entry name" value="METALLO-HYDROLASE RV2300C-RELATED"/>
    <property type="match status" value="1"/>
</dbReference>
<keyword evidence="5" id="KW-0862">Zinc</keyword>
<keyword evidence="3" id="KW-0479">Metal-binding</keyword>
<dbReference type="InterPro" id="IPR051013">
    <property type="entry name" value="MBL_superfamily_lactonases"/>
</dbReference>
<reference evidence="7 8" key="1">
    <citation type="submission" date="2014-07" db="EMBL/GenBank/DDBJ databases">
        <title>Genome Sequence of Rhodococcus opacus Strain R7, a Biodegrader of Mono- and Polycyclic Aromatic Hydrocarbons.</title>
        <authorList>
            <person name="Di Gennaro P."/>
            <person name="Zampolli J."/>
            <person name="Presti I."/>
            <person name="Cappelletti M."/>
            <person name="D'Ursi P."/>
            <person name="Orro A."/>
            <person name="Mezzelani A."/>
            <person name="Milanesi L."/>
        </authorList>
    </citation>
    <scope>NUCLEOTIDE SEQUENCE [LARGE SCALE GENOMIC DNA]</scope>
    <source>
        <strain evidence="7 8">R7</strain>
    </source>
</reference>
<dbReference type="RefSeq" id="WP_128640546.1">
    <property type="nucleotide sequence ID" value="NZ_CP008947.1"/>
</dbReference>
<evidence type="ECO:0000256" key="1">
    <source>
        <dbReference type="ARBA" id="ARBA00001947"/>
    </source>
</evidence>
<proteinExistence type="inferred from homology"/>
<dbReference type="Gene3D" id="3.60.15.10">
    <property type="entry name" value="Ribonuclease Z/Hydroxyacylglutathione hydrolase-like"/>
    <property type="match status" value="1"/>
</dbReference>
<dbReference type="PANTHER" id="PTHR42978">
    <property type="entry name" value="QUORUM-QUENCHING LACTONASE YTNP-RELATED-RELATED"/>
    <property type="match status" value="1"/>
</dbReference>
<comment type="similarity">
    <text evidence="2">Belongs to the metallo-beta-lactamase superfamily.</text>
</comment>
<dbReference type="Proteomes" id="UP000028488">
    <property type="component" value="Chromosome"/>
</dbReference>
<evidence type="ECO:0000256" key="4">
    <source>
        <dbReference type="ARBA" id="ARBA00022801"/>
    </source>
</evidence>
<feature type="domain" description="Metallo-beta-lactamase" evidence="6">
    <location>
        <begin position="18"/>
        <end position="236"/>
    </location>
</feature>